<name>A0A835YKX1_9STRA</name>
<feature type="binding site" evidence="7">
    <location>
        <position position="137"/>
    </location>
    <ligand>
        <name>ATP</name>
        <dbReference type="ChEBI" id="CHEBI:30616"/>
    </ligand>
</feature>
<comment type="subcellular location">
    <subcellularLocation>
        <location evidence="1">Cytoplasm</location>
    </subcellularLocation>
</comment>
<evidence type="ECO:0000256" key="2">
    <source>
        <dbReference type="ARBA" id="ARBA00008239"/>
    </source>
</evidence>
<dbReference type="PANTHER" id="PTHR11528">
    <property type="entry name" value="HEAT SHOCK PROTEIN 90 FAMILY MEMBER"/>
    <property type="match status" value="1"/>
</dbReference>
<dbReference type="CDD" id="cd16927">
    <property type="entry name" value="HATPase_Hsp90-like"/>
    <property type="match status" value="1"/>
</dbReference>
<feature type="binding site" evidence="7">
    <location>
        <position position="81"/>
    </location>
    <ligand>
        <name>ATP</name>
        <dbReference type="ChEBI" id="CHEBI:30616"/>
    </ligand>
</feature>
<dbReference type="InterPro" id="IPR020568">
    <property type="entry name" value="Ribosomal_Su5_D2-typ_SF"/>
</dbReference>
<feature type="region of interest" description="Disordered" evidence="8">
    <location>
        <begin position="454"/>
        <end position="475"/>
    </location>
</feature>
<evidence type="ECO:0000256" key="4">
    <source>
        <dbReference type="ARBA" id="ARBA00022741"/>
    </source>
</evidence>
<feature type="chain" id="PRO_5032634146" evidence="9">
    <location>
        <begin position="19"/>
        <end position="807"/>
    </location>
</feature>
<dbReference type="PIRSF" id="PIRSF002583">
    <property type="entry name" value="Hsp90"/>
    <property type="match status" value="1"/>
</dbReference>
<evidence type="ECO:0000256" key="7">
    <source>
        <dbReference type="PIRSR" id="PIRSR002583-1"/>
    </source>
</evidence>
<reference evidence="11" key="1">
    <citation type="submission" date="2021-02" db="EMBL/GenBank/DDBJ databases">
        <title>First Annotated Genome of the Yellow-green Alga Tribonema minus.</title>
        <authorList>
            <person name="Mahan K.M."/>
        </authorList>
    </citation>
    <scope>NUCLEOTIDE SEQUENCE</scope>
    <source>
        <strain evidence="11">UTEX B ZZ1240</strain>
    </source>
</reference>
<keyword evidence="12" id="KW-1185">Reference proteome</keyword>
<dbReference type="Gene3D" id="3.40.50.11260">
    <property type="match status" value="1"/>
</dbReference>
<feature type="compositionally biased region" description="Acidic residues" evidence="8">
    <location>
        <begin position="795"/>
        <end position="807"/>
    </location>
</feature>
<feature type="binding site" evidence="7">
    <location>
        <begin position="144"/>
        <end position="145"/>
    </location>
    <ligand>
        <name>ATP</name>
        <dbReference type="ChEBI" id="CHEBI:30616"/>
    </ligand>
</feature>
<dbReference type="Pfam" id="PF00183">
    <property type="entry name" value="HSP90"/>
    <property type="match status" value="1"/>
</dbReference>
<dbReference type="GO" id="GO:0140662">
    <property type="term" value="F:ATP-dependent protein folding chaperone"/>
    <property type="evidence" value="ECO:0007669"/>
    <property type="project" value="InterPro"/>
</dbReference>
<evidence type="ECO:0000256" key="9">
    <source>
        <dbReference type="SAM" id="SignalP"/>
    </source>
</evidence>
<sequence length="807" mass="90744">MKSRTLLLALVAFIKASGDLGLFDGVQKSTSLVAAAEVSATEPAVAAESFEFQAEVNRLMDIIINSLYKTKEIFLREVISNASDALDKLRFMAVSDKTALAEGDDELRIRISADKEARTITIADTGVGMTRQELIANLGTVAKSGTTNFVEALGETGDLSLIGQFGVGFYSVYLVADKVQVVSKHAGDKQYIWESTADSTFTVREDPRGDTLGRGTEIVLHLKEDADEFLEETRLADLIHRYSEFITFPIYQQREVSKEVGADDDEEKVSLDEEGDEEEEEEEEEEDAAAEDEPKGKTKTVKVKEWQRVNESTAIWARASKDVTDAEYQSFYKAISKDYSDALTWTHFKAEGDVEFKSILFIPSAAAFDHYNKYYESPAGLKLYVRKVLIKDDFEDLLPRYLNFVRGVVDSDALPLNVSRETLQQHKALQVIGKKLVRKTLDVLKKMSEESIKASEEKAKDAEEKKDGEEADGQDLDDKEDKYIKFWDEFGRNIKMGVIEDIANRSKLLKLLRFKTSKSNGKWTSLQEYVSRMKDFQKNIFYVSGENMAAVEKSPFAEKLKAKDIEIIYITDPTDEYCVQHATTFEDKKIVAASKEGIKIGDEDDKRVKALDKHYKAEYKPLTEYLKTLYDGKIAKVIVGQHGGTAPCLIVTPQYGYTANMERILKSQTFSDETVTARFSQRSMEINPRHPIVAKLNTLVGDSKDKESAEAEDLAWLLYDTAMAASGFTMEDAGSFSSRMYRVLGQTLKVESLDLLPEAEPDEEEEEAEEEKAVDAEPDLDELYAQFQSGQQPVLDEEEEETGTDEL</sequence>
<dbReference type="InterPro" id="IPR001404">
    <property type="entry name" value="Hsp90_fam"/>
</dbReference>
<dbReference type="Gene3D" id="3.30.230.80">
    <property type="match status" value="1"/>
</dbReference>
<proteinExistence type="inferred from homology"/>
<evidence type="ECO:0000256" key="5">
    <source>
        <dbReference type="ARBA" id="ARBA00022840"/>
    </source>
</evidence>
<dbReference type="FunFam" id="3.40.50.11260:FF:000001">
    <property type="entry name" value="Heat shock protein 90 alpha"/>
    <property type="match status" value="1"/>
</dbReference>
<feature type="compositionally biased region" description="Basic and acidic residues" evidence="8">
    <location>
        <begin position="292"/>
        <end position="301"/>
    </location>
</feature>
<feature type="binding site" evidence="7">
    <location>
        <position position="216"/>
    </location>
    <ligand>
        <name>ATP</name>
        <dbReference type="ChEBI" id="CHEBI:30616"/>
    </ligand>
</feature>
<keyword evidence="9" id="KW-0732">Signal</keyword>
<dbReference type="SMART" id="SM00387">
    <property type="entry name" value="HATPase_c"/>
    <property type="match status" value="1"/>
</dbReference>
<dbReference type="SUPFAM" id="SSF55874">
    <property type="entry name" value="ATPase domain of HSP90 chaperone/DNA topoisomerase II/histidine kinase"/>
    <property type="match status" value="1"/>
</dbReference>
<feature type="compositionally biased region" description="Acidic residues" evidence="8">
    <location>
        <begin position="757"/>
        <end position="782"/>
    </location>
</feature>
<dbReference type="GO" id="GO:0016887">
    <property type="term" value="F:ATP hydrolysis activity"/>
    <property type="evidence" value="ECO:0007669"/>
    <property type="project" value="InterPro"/>
</dbReference>
<evidence type="ECO:0000256" key="1">
    <source>
        <dbReference type="ARBA" id="ARBA00004496"/>
    </source>
</evidence>
<evidence type="ECO:0000256" key="6">
    <source>
        <dbReference type="ARBA" id="ARBA00023186"/>
    </source>
</evidence>
<dbReference type="FunFam" id="3.30.565.10:FF:000005">
    <property type="entry name" value="Heat shock protein 90"/>
    <property type="match status" value="1"/>
</dbReference>
<feature type="binding site" evidence="7">
    <location>
        <position position="129"/>
    </location>
    <ligand>
        <name>ATP</name>
        <dbReference type="ChEBI" id="CHEBI:30616"/>
    </ligand>
</feature>
<dbReference type="Pfam" id="PF02518">
    <property type="entry name" value="HATPase_c"/>
    <property type="match status" value="1"/>
</dbReference>
<dbReference type="InterPro" id="IPR003594">
    <property type="entry name" value="HATPase_dom"/>
</dbReference>
<dbReference type="PRINTS" id="PR00775">
    <property type="entry name" value="HEATSHOCK90"/>
</dbReference>
<evidence type="ECO:0000259" key="10">
    <source>
        <dbReference type="SMART" id="SM00387"/>
    </source>
</evidence>
<dbReference type="AlphaFoldDB" id="A0A835YKX1"/>
<evidence type="ECO:0000313" key="11">
    <source>
        <dbReference type="EMBL" id="KAG5177149.1"/>
    </source>
</evidence>
<dbReference type="Proteomes" id="UP000664859">
    <property type="component" value="Unassembled WGS sequence"/>
</dbReference>
<organism evidence="11 12">
    <name type="scientific">Tribonema minus</name>
    <dbReference type="NCBI Taxonomy" id="303371"/>
    <lineage>
        <taxon>Eukaryota</taxon>
        <taxon>Sar</taxon>
        <taxon>Stramenopiles</taxon>
        <taxon>Ochrophyta</taxon>
        <taxon>PX clade</taxon>
        <taxon>Xanthophyceae</taxon>
        <taxon>Tribonematales</taxon>
        <taxon>Tribonemataceae</taxon>
        <taxon>Tribonema</taxon>
    </lineage>
</organism>
<dbReference type="GO" id="GO:0005737">
    <property type="term" value="C:cytoplasm"/>
    <property type="evidence" value="ECO:0007669"/>
    <property type="project" value="UniProtKB-SubCell"/>
</dbReference>
<feature type="binding site" evidence="7">
    <location>
        <position position="143"/>
    </location>
    <ligand>
        <name>ATP</name>
        <dbReference type="ChEBI" id="CHEBI:30616"/>
    </ligand>
</feature>
<feature type="binding site" evidence="7">
    <location>
        <position position="420"/>
    </location>
    <ligand>
        <name>ATP</name>
        <dbReference type="ChEBI" id="CHEBI:30616"/>
    </ligand>
</feature>
<feature type="region of interest" description="Disordered" evidence="8">
    <location>
        <begin position="757"/>
        <end position="807"/>
    </location>
</feature>
<evidence type="ECO:0000313" key="12">
    <source>
        <dbReference type="Proteomes" id="UP000664859"/>
    </source>
</evidence>
<dbReference type="SUPFAM" id="SSF54211">
    <property type="entry name" value="Ribosomal protein S5 domain 2-like"/>
    <property type="match status" value="1"/>
</dbReference>
<dbReference type="OrthoDB" id="28737at2759"/>
<dbReference type="SUPFAM" id="SSF110942">
    <property type="entry name" value="HSP90 C-terminal domain"/>
    <property type="match status" value="1"/>
</dbReference>
<comment type="similarity">
    <text evidence="2">Belongs to the heat shock protein 90 family.</text>
</comment>
<keyword evidence="3" id="KW-0963">Cytoplasm</keyword>
<feature type="signal peptide" evidence="9">
    <location>
        <begin position="1"/>
        <end position="18"/>
    </location>
</feature>
<protein>
    <submittedName>
        <fullName evidence="11">Hsp90 protein-domain-containing protein</fullName>
    </submittedName>
</protein>
<dbReference type="InterPro" id="IPR020575">
    <property type="entry name" value="Hsp90_N"/>
</dbReference>
<feature type="binding site" evidence="7">
    <location>
        <position position="77"/>
    </location>
    <ligand>
        <name>ATP</name>
        <dbReference type="ChEBI" id="CHEBI:30616"/>
    </ligand>
</feature>
<gene>
    <name evidence="11" type="ORF">JKP88DRAFT_189331</name>
</gene>
<dbReference type="NCBIfam" id="NF003555">
    <property type="entry name" value="PRK05218.1"/>
    <property type="match status" value="1"/>
</dbReference>
<feature type="compositionally biased region" description="Basic and acidic residues" evidence="8">
    <location>
        <begin position="454"/>
        <end position="468"/>
    </location>
</feature>
<dbReference type="InterPro" id="IPR036890">
    <property type="entry name" value="HATPase_C_sf"/>
</dbReference>
<dbReference type="EMBL" id="JAFCMP010000528">
    <property type="protein sequence ID" value="KAG5177149.1"/>
    <property type="molecule type" value="Genomic_DNA"/>
</dbReference>
<keyword evidence="6" id="KW-0143">Chaperone</keyword>
<feature type="domain" description="Histidine kinase/HSP90-like ATPase" evidence="10">
    <location>
        <begin position="70"/>
        <end position="226"/>
    </location>
</feature>
<dbReference type="Gene3D" id="1.20.120.790">
    <property type="entry name" value="Heat shock protein 90, C-terminal domain"/>
    <property type="match status" value="1"/>
</dbReference>
<keyword evidence="4 7" id="KW-0547">Nucleotide-binding</keyword>
<dbReference type="InterPro" id="IPR037196">
    <property type="entry name" value="HSP90_C"/>
</dbReference>
<dbReference type="HAMAP" id="MF_00505">
    <property type="entry name" value="HSP90"/>
    <property type="match status" value="1"/>
</dbReference>
<feature type="compositionally biased region" description="Acidic residues" evidence="8">
    <location>
        <begin position="262"/>
        <end position="291"/>
    </location>
</feature>
<evidence type="ECO:0000256" key="8">
    <source>
        <dbReference type="SAM" id="MobiDB-lite"/>
    </source>
</evidence>
<feature type="region of interest" description="Disordered" evidence="8">
    <location>
        <begin position="257"/>
        <end position="301"/>
    </location>
</feature>
<evidence type="ECO:0000256" key="3">
    <source>
        <dbReference type="ARBA" id="ARBA00022490"/>
    </source>
</evidence>
<comment type="caution">
    <text evidence="11">The sequence shown here is derived from an EMBL/GenBank/DDBJ whole genome shotgun (WGS) entry which is preliminary data.</text>
</comment>
<keyword evidence="5 7" id="KW-0067">ATP-binding</keyword>
<feature type="binding site" evidence="7">
    <location>
        <position position="124"/>
    </location>
    <ligand>
        <name>ATP</name>
        <dbReference type="ChEBI" id="CHEBI:30616"/>
    </ligand>
</feature>
<accession>A0A835YKX1</accession>
<feature type="binding site" evidence="7">
    <location>
        <begin position="164"/>
        <end position="169"/>
    </location>
    <ligand>
        <name>ATP</name>
        <dbReference type="ChEBI" id="CHEBI:30616"/>
    </ligand>
</feature>
<dbReference type="GO" id="GO:0051082">
    <property type="term" value="F:unfolded protein binding"/>
    <property type="evidence" value="ECO:0007669"/>
    <property type="project" value="InterPro"/>
</dbReference>
<dbReference type="GO" id="GO:0005524">
    <property type="term" value="F:ATP binding"/>
    <property type="evidence" value="ECO:0007669"/>
    <property type="project" value="UniProtKB-KW"/>
</dbReference>
<dbReference type="Gene3D" id="3.30.565.10">
    <property type="entry name" value="Histidine kinase-like ATPase, C-terminal domain"/>
    <property type="match status" value="1"/>
</dbReference>